<protein>
    <submittedName>
        <fullName evidence="8">RNA polymerase III transcription factor subunit</fullName>
    </submittedName>
</protein>
<evidence type="ECO:0000256" key="4">
    <source>
        <dbReference type="ARBA" id="ARBA00023242"/>
    </source>
</evidence>
<comment type="subcellular location">
    <subcellularLocation>
        <location evidence="1">Nucleus</location>
    </subcellularLocation>
</comment>
<dbReference type="InterPro" id="IPR042536">
    <property type="entry name" value="TFIIIC_tauA_Sfc1"/>
</dbReference>
<feature type="domain" description="C2H2-type" evidence="7">
    <location>
        <begin position="679"/>
        <end position="706"/>
    </location>
</feature>
<keyword evidence="9" id="KW-1185">Reference proteome</keyword>
<comment type="caution">
    <text evidence="8">The sequence shown here is derived from an EMBL/GenBank/DDBJ whole genome shotgun (WGS) entry which is preliminary data.</text>
</comment>
<feature type="region of interest" description="Disordered" evidence="6">
    <location>
        <begin position="798"/>
        <end position="821"/>
    </location>
</feature>
<organism evidence="8 9">
    <name type="scientific">Purpureocillium lavendulum</name>
    <dbReference type="NCBI Taxonomy" id="1247861"/>
    <lineage>
        <taxon>Eukaryota</taxon>
        <taxon>Fungi</taxon>
        <taxon>Dikarya</taxon>
        <taxon>Ascomycota</taxon>
        <taxon>Pezizomycotina</taxon>
        <taxon>Sordariomycetes</taxon>
        <taxon>Hypocreomycetidae</taxon>
        <taxon>Hypocreales</taxon>
        <taxon>Ophiocordycipitaceae</taxon>
        <taxon>Purpureocillium</taxon>
    </lineage>
</organism>
<feature type="region of interest" description="Disordered" evidence="6">
    <location>
        <begin position="991"/>
        <end position="1044"/>
    </location>
</feature>
<dbReference type="Gene3D" id="3.30.160.60">
    <property type="entry name" value="Classic Zinc Finger"/>
    <property type="match status" value="1"/>
</dbReference>
<dbReference type="Proteomes" id="UP001163105">
    <property type="component" value="Unassembled WGS sequence"/>
</dbReference>
<dbReference type="InterPro" id="IPR019136">
    <property type="entry name" value="TF_IIIC_su-5_HTH"/>
</dbReference>
<proteinExistence type="predicted"/>
<dbReference type="PANTHER" id="PTHR13230">
    <property type="entry name" value="GENERAL TRANSCRIPTION FACTOR IIIC, POLYPEPTIDE 5"/>
    <property type="match status" value="1"/>
</dbReference>
<dbReference type="GO" id="GO:0000127">
    <property type="term" value="C:transcription factor TFIIIC complex"/>
    <property type="evidence" value="ECO:0007669"/>
    <property type="project" value="InterPro"/>
</dbReference>
<evidence type="ECO:0000313" key="9">
    <source>
        <dbReference type="Proteomes" id="UP001163105"/>
    </source>
</evidence>
<feature type="compositionally biased region" description="Low complexity" evidence="6">
    <location>
        <begin position="798"/>
        <end position="811"/>
    </location>
</feature>
<dbReference type="PANTHER" id="PTHR13230:SF5">
    <property type="entry name" value="GENERAL TRANSCRIPTION FACTOR 3C POLYPEPTIDE 5"/>
    <property type="match status" value="1"/>
</dbReference>
<sequence length="1114" mass="122993">MHILKPVAMPSPSEVEDDVMTDRSAGDIVDDDDQYDASQEGAPRYRIPSRALAAVEVPAVVENIDRAVRAFGRVPSLTHTLDPIRSSIPFYLNPESPFCPPIMSHNARSHNVVLKITVPKRTGRKRKRGTNDPWQGDVEISDVDAAAPPGGTHGVGSIARLDEPKTLRRQLADNADKYQVEAIGTIKHTHRFRGLADFYWDMSKSSFSRRYAEQVLPGDVQQLKTFKFNPGMDLGPNVDVLPPPIFTHMSLPFNYYYSQNPYVRTTEDGSTINLTAVKQVGYFISADDPAPSGPQIPPDVTDARTMEIIAQLEEAFQYRPVWTRRSLLNHLAGKLRNWNELKKYLNYTAYQFKGGPWRDGVVPYGIDPRTDPKYRIYQTLMFKLSKKKLPSEDQTWQSLRRSQLSFNKDYAVDQSQSHTFDGESYHTDGKVWQVCDISDPLLKELLDNAEVRSTWDINSGWYHGGLWAKVKAIMKTKLVAIRFGRQLNRSDFAPTLECGDRTPTKSSSTTFHLPLPNLQLTNDELTLLRGREPPKKKSTGYNARLRDPGKATGVPAEQTPASTVPEDEEPGEASVLFENEDDEEEESGSEGGEDDEEEDEVYPEHGSYEYQDEREGHGEDSDASGEDEDDGFPVLGTMSPGFEGGGQHYCKHCNLDFAEWTQYRDHLAVMRARNDPKHIGCPKCGRDFKTERALQKHLVDITSEKLNKVGEEKTKFVRNLEAMTQRRVRNNFSDYINPGKEGYYKSDIWGSDDTGTAPPALDARGVAEVEKLARDGVLCVDRQMQPVSGLEQLHEVASRSANRVSSSTGSNAKKTATPTSWEDTTSGLVQFLHRSDVTSEATGTGAGFRAKDNVVDWSIEDSQTSQPDTEAPTLLGGTHVREWLFESTNSTGGKQSATEMPAATKVKRWIAGLSVEEDTPATGLSSAFSGATDWSVNSMTSTSERRLPGTAVVVDWSTAPTSEKQLPGSGGVVDWSTTPRITYATIASSAAPTAGNGNASGPGDPQSLGTVDAQMVHPGNDSTTGAEETPGIWSADPTVASTRWPTSEEMATIRGVDLDTTFDEKHPSHPDNPLFKVETCKTIFGGYKCPLPFCLYVALSDNSQAIANPLQKNV</sequence>
<evidence type="ECO:0000256" key="6">
    <source>
        <dbReference type="SAM" id="MobiDB-lite"/>
    </source>
</evidence>
<feature type="compositionally biased region" description="Basic and acidic residues" evidence="6">
    <location>
        <begin position="602"/>
        <end position="620"/>
    </location>
</feature>
<feature type="compositionally biased region" description="Acidic residues" evidence="6">
    <location>
        <begin position="621"/>
        <end position="631"/>
    </location>
</feature>
<dbReference type="InterPro" id="IPR013087">
    <property type="entry name" value="Znf_C2H2_type"/>
</dbReference>
<dbReference type="GO" id="GO:0001003">
    <property type="term" value="F:RNA polymerase III type 2 promoter sequence-specific DNA binding"/>
    <property type="evidence" value="ECO:0007669"/>
    <property type="project" value="TreeGrafter"/>
</dbReference>
<feature type="compositionally biased region" description="Polar residues" evidence="6">
    <location>
        <begin position="812"/>
        <end position="821"/>
    </location>
</feature>
<dbReference type="GO" id="GO:0006384">
    <property type="term" value="P:transcription initiation at RNA polymerase III promoter"/>
    <property type="evidence" value="ECO:0007669"/>
    <property type="project" value="InterPro"/>
</dbReference>
<gene>
    <name evidence="8" type="primary">GTF3C5</name>
    <name evidence="8" type="ORF">O9K51_07907</name>
</gene>
<keyword evidence="4" id="KW-0539">Nucleus</keyword>
<dbReference type="Pfam" id="PF17682">
    <property type="entry name" value="Tau95_N"/>
    <property type="match status" value="1"/>
</dbReference>
<accession>A0AB34FMY3</accession>
<dbReference type="InterPro" id="IPR036236">
    <property type="entry name" value="Znf_C2H2_sf"/>
</dbReference>
<evidence type="ECO:0000256" key="5">
    <source>
        <dbReference type="PROSITE-ProRule" id="PRU00042"/>
    </source>
</evidence>
<dbReference type="InterPro" id="IPR040454">
    <property type="entry name" value="TF_IIIC_Tfc1/Sfc1"/>
</dbReference>
<keyword evidence="2" id="KW-0238">DNA-binding</keyword>
<name>A0AB34FMY3_9HYPO</name>
<feature type="region of interest" description="Disordered" evidence="6">
    <location>
        <begin position="498"/>
        <end position="517"/>
    </location>
</feature>
<keyword evidence="3" id="KW-0804">Transcription</keyword>
<evidence type="ECO:0000256" key="2">
    <source>
        <dbReference type="ARBA" id="ARBA00023125"/>
    </source>
</evidence>
<dbReference type="GO" id="GO:0008270">
    <property type="term" value="F:zinc ion binding"/>
    <property type="evidence" value="ECO:0007669"/>
    <property type="project" value="UniProtKB-KW"/>
</dbReference>
<reference evidence="8" key="1">
    <citation type="submission" date="2023-01" db="EMBL/GenBank/DDBJ databases">
        <title>The growth and conidiation of Purpureocillium lavendulum are regulated by nitrogen source and histone H3K14 acetylation.</title>
        <authorList>
            <person name="Tang P."/>
            <person name="Han J."/>
            <person name="Zhang C."/>
            <person name="Tang P."/>
            <person name="Qi F."/>
            <person name="Zhang K."/>
            <person name="Liang L."/>
        </authorList>
    </citation>
    <scope>NUCLEOTIDE SEQUENCE</scope>
    <source>
        <strain evidence="8">YMF1.00683</strain>
    </source>
</reference>
<dbReference type="GO" id="GO:0001002">
    <property type="term" value="F:RNA polymerase III type 1 promoter sequence-specific DNA binding"/>
    <property type="evidence" value="ECO:0007669"/>
    <property type="project" value="TreeGrafter"/>
</dbReference>
<evidence type="ECO:0000313" key="8">
    <source>
        <dbReference type="EMBL" id="KAJ6440016.1"/>
    </source>
</evidence>
<dbReference type="AlphaFoldDB" id="A0AB34FMY3"/>
<feature type="region of interest" description="Disordered" evidence="6">
    <location>
        <begin position="1"/>
        <end position="40"/>
    </location>
</feature>
<keyword evidence="5" id="KW-0479">Metal-binding</keyword>
<dbReference type="PROSITE" id="PS50157">
    <property type="entry name" value="ZINC_FINGER_C2H2_2"/>
    <property type="match status" value="1"/>
</dbReference>
<keyword evidence="5" id="KW-0863">Zinc-finger</keyword>
<evidence type="ECO:0000256" key="3">
    <source>
        <dbReference type="ARBA" id="ARBA00023163"/>
    </source>
</evidence>
<dbReference type="InterPro" id="IPR041499">
    <property type="entry name" value="Tfc1/Sfc1_N"/>
</dbReference>
<feature type="region of interest" description="Disordered" evidence="6">
    <location>
        <begin position="527"/>
        <end position="636"/>
    </location>
</feature>
<dbReference type="Pfam" id="PF09734">
    <property type="entry name" value="Tau95"/>
    <property type="match status" value="1"/>
</dbReference>
<dbReference type="Gene3D" id="3.30.200.160">
    <property type="entry name" value="TFIIIC, subcomplex tauA, subunit Sfc1, barrel domain"/>
    <property type="match status" value="1"/>
</dbReference>
<keyword evidence="5" id="KW-0862">Zinc</keyword>
<dbReference type="EMBL" id="JAQHRD010000006">
    <property type="protein sequence ID" value="KAJ6440016.1"/>
    <property type="molecule type" value="Genomic_DNA"/>
</dbReference>
<dbReference type="SUPFAM" id="SSF57667">
    <property type="entry name" value="beta-beta-alpha zinc fingers"/>
    <property type="match status" value="1"/>
</dbReference>
<dbReference type="GO" id="GO:0005634">
    <property type="term" value="C:nucleus"/>
    <property type="evidence" value="ECO:0007669"/>
    <property type="project" value="UniProtKB-SubCell"/>
</dbReference>
<evidence type="ECO:0000259" key="7">
    <source>
        <dbReference type="PROSITE" id="PS50157"/>
    </source>
</evidence>
<evidence type="ECO:0000256" key="1">
    <source>
        <dbReference type="ARBA" id="ARBA00004123"/>
    </source>
</evidence>
<feature type="compositionally biased region" description="Acidic residues" evidence="6">
    <location>
        <begin position="578"/>
        <end position="601"/>
    </location>
</feature>